<dbReference type="EMBL" id="BMZI01000004">
    <property type="protein sequence ID" value="GHB21311.1"/>
    <property type="molecule type" value="Genomic_DNA"/>
</dbReference>
<dbReference type="InterPro" id="IPR037523">
    <property type="entry name" value="VOC_core"/>
</dbReference>
<dbReference type="PANTHER" id="PTHR35908:SF1">
    <property type="entry name" value="CONSERVED PROTEIN"/>
    <property type="match status" value="1"/>
</dbReference>
<dbReference type="InterPro" id="IPR029068">
    <property type="entry name" value="Glyas_Bleomycin-R_OHBP_Dase"/>
</dbReference>
<protein>
    <recommendedName>
        <fullName evidence="1">VOC domain-containing protein</fullName>
    </recommendedName>
</protein>
<dbReference type="InterPro" id="IPR041581">
    <property type="entry name" value="Glyoxalase_6"/>
</dbReference>
<gene>
    <name evidence="2" type="ORF">GCM10009038_20200</name>
</gene>
<reference evidence="3" key="1">
    <citation type="journal article" date="2019" name="Int. J. Syst. Evol. Microbiol.">
        <title>The Global Catalogue of Microorganisms (GCM) 10K type strain sequencing project: providing services to taxonomists for standard genome sequencing and annotation.</title>
        <authorList>
            <consortium name="The Broad Institute Genomics Platform"/>
            <consortium name="The Broad Institute Genome Sequencing Center for Infectious Disease"/>
            <person name="Wu L."/>
            <person name="Ma J."/>
        </authorList>
    </citation>
    <scope>NUCLEOTIDE SEQUENCE [LARGE SCALE GENOMIC DNA]</scope>
    <source>
        <strain evidence="3">KCTC 32998</strain>
    </source>
</reference>
<dbReference type="Pfam" id="PF18029">
    <property type="entry name" value="Glyoxalase_6"/>
    <property type="match status" value="1"/>
</dbReference>
<feature type="domain" description="VOC" evidence="1">
    <location>
        <begin position="5"/>
        <end position="124"/>
    </location>
</feature>
<name>A0ABQ3DZI4_9GAMM</name>
<keyword evidence="3" id="KW-1185">Reference proteome</keyword>
<dbReference type="SUPFAM" id="SSF54593">
    <property type="entry name" value="Glyoxalase/Bleomycin resistance protein/Dihydroxybiphenyl dioxygenase"/>
    <property type="match status" value="1"/>
</dbReference>
<dbReference type="PROSITE" id="PS51819">
    <property type="entry name" value="VOC"/>
    <property type="match status" value="1"/>
</dbReference>
<dbReference type="RefSeq" id="WP_189444558.1">
    <property type="nucleotide sequence ID" value="NZ_BMZI01000004.1"/>
</dbReference>
<dbReference type="PANTHER" id="PTHR35908">
    <property type="entry name" value="HYPOTHETICAL FUSION PROTEIN"/>
    <property type="match status" value="1"/>
</dbReference>
<evidence type="ECO:0000313" key="3">
    <source>
        <dbReference type="Proteomes" id="UP000646745"/>
    </source>
</evidence>
<comment type="caution">
    <text evidence="2">The sequence shown here is derived from an EMBL/GenBank/DDBJ whole genome shotgun (WGS) entry which is preliminary data.</text>
</comment>
<evidence type="ECO:0000313" key="2">
    <source>
        <dbReference type="EMBL" id="GHB21311.1"/>
    </source>
</evidence>
<dbReference type="Proteomes" id="UP000646745">
    <property type="component" value="Unassembled WGS sequence"/>
</dbReference>
<sequence>MHKSRLAAVVIDSQVDDKTPAIDFWRHALGMPCIETDEKYGKLDTPIDQPDVLVQRVDHASRVHLDIETDDMDAEVARLEALGASVVERFPRWVVMEAPTGHRFCVVHPQRRDFDTADNVNVWP</sequence>
<organism evidence="2 3">
    <name type="scientific">Salinicola rhizosphaerae</name>
    <dbReference type="NCBI Taxonomy" id="1443141"/>
    <lineage>
        <taxon>Bacteria</taxon>
        <taxon>Pseudomonadati</taxon>
        <taxon>Pseudomonadota</taxon>
        <taxon>Gammaproteobacteria</taxon>
        <taxon>Oceanospirillales</taxon>
        <taxon>Halomonadaceae</taxon>
        <taxon>Salinicola</taxon>
    </lineage>
</organism>
<dbReference type="Gene3D" id="3.10.180.10">
    <property type="entry name" value="2,3-Dihydroxybiphenyl 1,2-Dioxygenase, domain 1"/>
    <property type="match status" value="1"/>
</dbReference>
<proteinExistence type="predicted"/>
<accession>A0ABQ3DZI4</accession>
<evidence type="ECO:0000259" key="1">
    <source>
        <dbReference type="PROSITE" id="PS51819"/>
    </source>
</evidence>